<evidence type="ECO:0000256" key="5">
    <source>
        <dbReference type="ARBA" id="ARBA00022801"/>
    </source>
</evidence>
<dbReference type="GO" id="GO:0008270">
    <property type="term" value="F:zinc ion binding"/>
    <property type="evidence" value="ECO:0007669"/>
    <property type="project" value="InterPro"/>
</dbReference>
<evidence type="ECO:0000256" key="3">
    <source>
        <dbReference type="ARBA" id="ARBA00022670"/>
    </source>
</evidence>
<dbReference type="Pfam" id="PF07687">
    <property type="entry name" value="M20_dimer"/>
    <property type="match status" value="1"/>
</dbReference>
<keyword evidence="5" id="KW-0378">Hydrolase</keyword>
<dbReference type="InterPro" id="IPR011650">
    <property type="entry name" value="Peptidase_M20_dimer"/>
</dbReference>
<evidence type="ECO:0000313" key="11">
    <source>
        <dbReference type="Proteomes" id="UP000446866"/>
    </source>
</evidence>
<dbReference type="SUPFAM" id="SSF55031">
    <property type="entry name" value="Bacterial exopeptidase dimerisation domain"/>
    <property type="match status" value="1"/>
</dbReference>
<dbReference type="Gene3D" id="3.30.70.360">
    <property type="match status" value="2"/>
</dbReference>
<evidence type="ECO:0000256" key="2">
    <source>
        <dbReference type="ARBA" id="ARBA00006247"/>
    </source>
</evidence>
<dbReference type="PANTHER" id="PTHR43808">
    <property type="entry name" value="ACETYLORNITHINE DEACETYLASE"/>
    <property type="match status" value="1"/>
</dbReference>
<gene>
    <name evidence="10" type="primary">pepV</name>
    <name evidence="10" type="ORF">D0435_14585</name>
</gene>
<evidence type="ECO:0000256" key="6">
    <source>
        <dbReference type="ARBA" id="ARBA00022833"/>
    </source>
</evidence>
<accession>A0A845QM48</accession>
<dbReference type="InterPro" id="IPR001261">
    <property type="entry name" value="ArgE/DapE_CS"/>
</dbReference>
<evidence type="ECO:0000256" key="1">
    <source>
        <dbReference type="ARBA" id="ARBA00001947"/>
    </source>
</evidence>
<keyword evidence="11" id="KW-1185">Reference proteome</keyword>
<dbReference type="Proteomes" id="UP000446866">
    <property type="component" value="Unassembled WGS sequence"/>
</dbReference>
<name>A0A845QM48_9FIRM</name>
<organism evidence="10 11">
    <name type="scientific">Anaerotruncus colihominis</name>
    <dbReference type="NCBI Taxonomy" id="169435"/>
    <lineage>
        <taxon>Bacteria</taxon>
        <taxon>Bacillati</taxon>
        <taxon>Bacillota</taxon>
        <taxon>Clostridia</taxon>
        <taxon>Eubacteriales</taxon>
        <taxon>Oscillospiraceae</taxon>
        <taxon>Anaerotruncus</taxon>
    </lineage>
</organism>
<dbReference type="GO" id="GO:0006526">
    <property type="term" value="P:L-arginine biosynthetic process"/>
    <property type="evidence" value="ECO:0007669"/>
    <property type="project" value="TreeGrafter"/>
</dbReference>
<dbReference type="GO" id="GO:0008237">
    <property type="term" value="F:metallopeptidase activity"/>
    <property type="evidence" value="ECO:0007669"/>
    <property type="project" value="UniProtKB-KW"/>
</dbReference>
<dbReference type="CDD" id="cd03888">
    <property type="entry name" value="M20_PepV"/>
    <property type="match status" value="1"/>
</dbReference>
<dbReference type="GO" id="GO:0006508">
    <property type="term" value="P:proteolysis"/>
    <property type="evidence" value="ECO:0007669"/>
    <property type="project" value="UniProtKB-KW"/>
</dbReference>
<evidence type="ECO:0000256" key="7">
    <source>
        <dbReference type="ARBA" id="ARBA00022997"/>
    </source>
</evidence>
<dbReference type="InterPro" id="IPR050072">
    <property type="entry name" value="Peptidase_M20A"/>
</dbReference>
<evidence type="ECO:0000313" key="10">
    <source>
        <dbReference type="EMBL" id="NBH62869.1"/>
    </source>
</evidence>
<dbReference type="EMBL" id="QXWK01000040">
    <property type="protein sequence ID" value="NBH62869.1"/>
    <property type="molecule type" value="Genomic_DNA"/>
</dbReference>
<dbReference type="InterPro" id="IPR002933">
    <property type="entry name" value="Peptidase_M20"/>
</dbReference>
<comment type="caution">
    <text evidence="10">The sequence shown here is derived from an EMBL/GenBank/DDBJ whole genome shotgun (WGS) entry which is preliminary data.</text>
</comment>
<dbReference type="Pfam" id="PF01546">
    <property type="entry name" value="Peptidase_M20"/>
    <property type="match status" value="1"/>
</dbReference>
<dbReference type="AlphaFoldDB" id="A0A845QM48"/>
<keyword evidence="7" id="KW-0224">Dipeptidase</keyword>
<sequence length="480" mass="52825">MDYIKNIDLNKDLQIETLQDLVSIKSVVSDPVTTREGELFPFGEGVQDAFACFLKKAKELGFETQNIDNYGGHVDFGQGTETVGILGHLDVVPEGEGWSFAPYSAAVSDGYIYGRGTLDDKGPMVAALYAMKALKDAGYEPAKKVRLIVGLDEETEWKGMEYYFARQPMPDYGFTPDADFPALNGEKGMMVFEIARKLPKQSGGLTLRSLNGGSATNMVAEKARAVVNSDSSETYSQIKELAAAFRTERGFKINTKGVGKSLEITVEGKSAHGAYPQAGVNAISVMMEFLGNLNFSSDELNVFFDFYRRYIGFDVNGKNLGCGFEDAQSGKLTLNVGLVHYDKGSITLNINVRYPVTVTEEQVYEGILPTLNEYDMGLIKVSGKPSVYMAPDSPMIKTLVGIYQKHTGDTESKPIVIGGGTYAKAAKNIIAFGGIFPGDEDRMHQKDERISIDRFMTMTKIYAEAIYQLTQEDFTFTEEE</sequence>
<reference evidence="10 11" key="1">
    <citation type="submission" date="2018-08" db="EMBL/GenBank/DDBJ databases">
        <title>Murine metabolic-syndrome-specific gut microbial biobank.</title>
        <authorList>
            <person name="Liu C."/>
        </authorList>
    </citation>
    <scope>NUCLEOTIDE SEQUENCE [LARGE SCALE GENOMIC DNA]</scope>
    <source>
        <strain evidence="10 11">28</strain>
    </source>
</reference>
<dbReference type="PROSITE" id="PS00758">
    <property type="entry name" value="ARGE_DAPE_CPG2_1"/>
    <property type="match status" value="1"/>
</dbReference>
<dbReference type="NCBIfam" id="NF005591">
    <property type="entry name" value="PRK07318.1"/>
    <property type="match status" value="1"/>
</dbReference>
<keyword evidence="6" id="KW-0862">Zinc</keyword>
<keyword evidence="8" id="KW-0482">Metalloprotease</keyword>
<dbReference type="Gene3D" id="3.40.630.10">
    <property type="entry name" value="Zn peptidases"/>
    <property type="match status" value="1"/>
</dbReference>
<dbReference type="GO" id="GO:0008777">
    <property type="term" value="F:acetylornithine deacetylase activity"/>
    <property type="evidence" value="ECO:0007669"/>
    <property type="project" value="TreeGrafter"/>
</dbReference>
<dbReference type="InterPro" id="IPR010964">
    <property type="entry name" value="M20A_pepV-rel"/>
</dbReference>
<dbReference type="RefSeq" id="WP_160203154.1">
    <property type="nucleotide sequence ID" value="NZ_QXWK01000040.1"/>
</dbReference>
<comment type="cofactor">
    <cofactor evidence="1">
        <name>Zn(2+)</name>
        <dbReference type="ChEBI" id="CHEBI:29105"/>
    </cofactor>
</comment>
<evidence type="ECO:0000259" key="9">
    <source>
        <dbReference type="Pfam" id="PF07687"/>
    </source>
</evidence>
<proteinExistence type="inferred from homology"/>
<feature type="domain" description="Peptidase M20 dimerisation" evidence="9">
    <location>
        <begin position="261"/>
        <end position="340"/>
    </location>
</feature>
<evidence type="ECO:0000256" key="8">
    <source>
        <dbReference type="ARBA" id="ARBA00023049"/>
    </source>
</evidence>
<dbReference type="GO" id="GO:0016805">
    <property type="term" value="F:dipeptidase activity"/>
    <property type="evidence" value="ECO:0007669"/>
    <property type="project" value="UniProtKB-KW"/>
</dbReference>
<evidence type="ECO:0000256" key="4">
    <source>
        <dbReference type="ARBA" id="ARBA00022723"/>
    </source>
</evidence>
<dbReference type="InterPro" id="IPR036264">
    <property type="entry name" value="Bact_exopeptidase_dim_dom"/>
</dbReference>
<protein>
    <submittedName>
        <fullName evidence="10">Dipeptidase PepV</fullName>
    </submittedName>
</protein>
<dbReference type="PANTHER" id="PTHR43808:SF31">
    <property type="entry name" value="N-ACETYL-L-CITRULLINE DEACETYLASE"/>
    <property type="match status" value="1"/>
</dbReference>
<dbReference type="NCBIfam" id="TIGR01887">
    <property type="entry name" value="dipeptidaselike"/>
    <property type="match status" value="1"/>
</dbReference>
<keyword evidence="3" id="KW-0645">Protease</keyword>
<dbReference type="SUPFAM" id="SSF53187">
    <property type="entry name" value="Zn-dependent exopeptidases"/>
    <property type="match status" value="1"/>
</dbReference>
<keyword evidence="4" id="KW-0479">Metal-binding</keyword>
<comment type="similarity">
    <text evidence="2">Belongs to the peptidase M20A family.</text>
</comment>